<sequence length="829" mass="89869">MDSAVDVTEAVSSVERAAQSFVTTTAVASAPQATTMTKNEPNDDSAVKRFQLSVTLNVAISSDARIDIALANSTGFFVAHEPDAVLQDGRSEQFEALRNQALHAVGEALYERAIAGHDQQVAKRPRSNVHQSDAGPPFVGTATLKVQGSAKELIRELTPQQLQHGDVDPNTGQMPQNEHELGGLMERIRRLFHLKEGRMQYHGHQGAMGDPGQFFTEGYFPTFAPEGAAGSAFLAGGPSPPDPWSSYVQSGHSPLNSSPDPNACCGPMSSHAFQADRADQAVCCPTCGMYFQDDGFSTDTSSDDGTEMMSDDQIDPSEAYLQYAFARKRWRRVSNKFPRRYRKHGAGSSTMPDPHVPEASPSVDPTSHQCQEDACVSQEKERVRDQSIRGLHNVLLGLGRQAEDHDAFQYHTGTSTVGSEQSHGPVPQQSNSATGLSSHGHGSGSFPWWEANDKPSESVSAPQAAYHLRTRRQNGEVGLLVDPGAHDNLIGEATAQQMCEELNTQLRLRNMDKPLPVEGVGKSAQVANKAACIPMAVMDVSGTKTDATYTAPIIQGSLLPPLLGNRTLRKMQVIMDCGTGKLIVPGPGSIAITISEAPRRAENLAWIFSDKAGLRQRLLQELNFRTVHFHYDLHSRSQCQKLLNELALQKPMLLWIRMSLQMPAKGQPESQDIAVWPSATGHMSRIPTMIPVSGLLPALCLKELPVNEGPHILAMVAFQPVLIQRRVDAEVQVETPGAASGSADGAVVIPAEGERGIAEAEIPEGGALRQVEISLPPGGEHLLRVIKGYEDFDPQREVLFMLKPGFGLKDAPRLWLMALKRVLAKIGVI</sequence>
<feature type="region of interest" description="Disordered" evidence="1">
    <location>
        <begin position="413"/>
        <end position="462"/>
    </location>
</feature>
<dbReference type="Gene3D" id="2.40.70.10">
    <property type="entry name" value="Acid Proteases"/>
    <property type="match status" value="1"/>
</dbReference>
<evidence type="ECO:0000313" key="3">
    <source>
        <dbReference type="Proteomes" id="UP001642464"/>
    </source>
</evidence>
<feature type="compositionally biased region" description="Polar residues" evidence="1">
    <location>
        <begin position="413"/>
        <end position="434"/>
    </location>
</feature>
<organism evidence="2 3">
    <name type="scientific">Durusdinium trenchii</name>
    <dbReference type="NCBI Taxonomy" id="1381693"/>
    <lineage>
        <taxon>Eukaryota</taxon>
        <taxon>Sar</taxon>
        <taxon>Alveolata</taxon>
        <taxon>Dinophyceae</taxon>
        <taxon>Suessiales</taxon>
        <taxon>Symbiodiniaceae</taxon>
        <taxon>Durusdinium</taxon>
    </lineage>
</organism>
<comment type="caution">
    <text evidence="2">The sequence shown here is derived from an EMBL/GenBank/DDBJ whole genome shotgun (WGS) entry which is preliminary data.</text>
</comment>
<evidence type="ECO:0000313" key="2">
    <source>
        <dbReference type="EMBL" id="CAK8987558.1"/>
    </source>
</evidence>
<proteinExistence type="predicted"/>
<evidence type="ECO:0000256" key="1">
    <source>
        <dbReference type="SAM" id="MobiDB-lite"/>
    </source>
</evidence>
<name>A0ABP0HCQ2_9DINO</name>
<accession>A0ABP0HCQ2</accession>
<keyword evidence="3" id="KW-1185">Reference proteome</keyword>
<gene>
    <name evidence="2" type="ORF">SCF082_LOCUS1029</name>
</gene>
<protein>
    <submittedName>
        <fullName evidence="2">Uncharacterized protein</fullName>
    </submittedName>
</protein>
<feature type="region of interest" description="Disordered" evidence="1">
    <location>
        <begin position="341"/>
        <end position="368"/>
    </location>
</feature>
<reference evidence="2 3" key="1">
    <citation type="submission" date="2024-02" db="EMBL/GenBank/DDBJ databases">
        <authorList>
            <person name="Chen Y."/>
            <person name="Shah S."/>
            <person name="Dougan E. K."/>
            <person name="Thang M."/>
            <person name="Chan C."/>
        </authorList>
    </citation>
    <scope>NUCLEOTIDE SEQUENCE [LARGE SCALE GENOMIC DNA]</scope>
</reference>
<feature type="non-terminal residue" evidence="2">
    <location>
        <position position="829"/>
    </location>
</feature>
<dbReference type="Proteomes" id="UP001642464">
    <property type="component" value="Unassembled WGS sequence"/>
</dbReference>
<dbReference type="InterPro" id="IPR021109">
    <property type="entry name" value="Peptidase_aspartic_dom_sf"/>
</dbReference>
<dbReference type="EMBL" id="CAXAMM010000458">
    <property type="protein sequence ID" value="CAK8987558.1"/>
    <property type="molecule type" value="Genomic_DNA"/>
</dbReference>